<name>A0A1H7VIM4_9ACTN</name>
<protein>
    <recommendedName>
        <fullName evidence="5">Methyltransferase domain-containing protein</fullName>
    </recommendedName>
</protein>
<evidence type="ECO:0000313" key="3">
    <source>
        <dbReference type="EMBL" id="SEM08678.1"/>
    </source>
</evidence>
<reference evidence="3 4" key="1">
    <citation type="submission" date="2016-10" db="EMBL/GenBank/DDBJ databases">
        <authorList>
            <person name="de Groot N.N."/>
        </authorList>
    </citation>
    <scope>NUCLEOTIDE SEQUENCE [LARGE SCALE GENOMIC DNA]</scope>
    <source>
        <strain evidence="3 4">DSM 43357</strain>
    </source>
</reference>
<evidence type="ECO:0008006" key="5">
    <source>
        <dbReference type="Google" id="ProtNLM"/>
    </source>
</evidence>
<feature type="coiled-coil region" evidence="1">
    <location>
        <begin position="871"/>
        <end position="919"/>
    </location>
</feature>
<gene>
    <name evidence="3" type="ORF">SAMN05660976_04157</name>
</gene>
<evidence type="ECO:0000256" key="1">
    <source>
        <dbReference type="SAM" id="Coils"/>
    </source>
</evidence>
<evidence type="ECO:0000313" key="4">
    <source>
        <dbReference type="Proteomes" id="UP000198953"/>
    </source>
</evidence>
<feature type="compositionally biased region" description="Basic and acidic residues" evidence="2">
    <location>
        <begin position="1"/>
        <end position="10"/>
    </location>
</feature>
<feature type="region of interest" description="Disordered" evidence="2">
    <location>
        <begin position="202"/>
        <end position="229"/>
    </location>
</feature>
<dbReference type="STRING" id="46177.SAMN05660976_04157"/>
<feature type="region of interest" description="Disordered" evidence="2">
    <location>
        <begin position="1"/>
        <end position="186"/>
    </location>
</feature>
<dbReference type="AlphaFoldDB" id="A0A1H7VIM4"/>
<evidence type="ECO:0000256" key="2">
    <source>
        <dbReference type="SAM" id="MobiDB-lite"/>
    </source>
</evidence>
<feature type="compositionally biased region" description="Basic and acidic residues" evidence="2">
    <location>
        <begin position="583"/>
        <end position="601"/>
    </location>
</feature>
<feature type="compositionally biased region" description="Basic and acidic residues" evidence="2">
    <location>
        <begin position="613"/>
        <end position="654"/>
    </location>
</feature>
<feature type="compositionally biased region" description="Basic and acidic residues" evidence="2">
    <location>
        <begin position="31"/>
        <end position="58"/>
    </location>
</feature>
<dbReference type="InterPro" id="IPR029063">
    <property type="entry name" value="SAM-dependent_MTases_sf"/>
</dbReference>
<dbReference type="EMBL" id="FOBF01000009">
    <property type="protein sequence ID" value="SEM08678.1"/>
    <property type="molecule type" value="Genomic_DNA"/>
</dbReference>
<dbReference type="Proteomes" id="UP000198953">
    <property type="component" value="Unassembled WGS sequence"/>
</dbReference>
<feature type="compositionally biased region" description="Basic and acidic residues" evidence="2">
    <location>
        <begin position="76"/>
        <end position="90"/>
    </location>
</feature>
<feature type="region of interest" description="Disordered" evidence="2">
    <location>
        <begin position="274"/>
        <end position="297"/>
    </location>
</feature>
<dbReference type="SUPFAM" id="SSF53335">
    <property type="entry name" value="S-adenosyl-L-methionine-dependent methyltransferases"/>
    <property type="match status" value="1"/>
</dbReference>
<feature type="region of interest" description="Disordered" evidence="2">
    <location>
        <begin position="566"/>
        <end position="660"/>
    </location>
</feature>
<keyword evidence="4" id="KW-1185">Reference proteome</keyword>
<keyword evidence="1" id="KW-0175">Coiled coil</keyword>
<organism evidence="3 4">
    <name type="scientific">Nonomuraea pusilla</name>
    <dbReference type="NCBI Taxonomy" id="46177"/>
    <lineage>
        <taxon>Bacteria</taxon>
        <taxon>Bacillati</taxon>
        <taxon>Actinomycetota</taxon>
        <taxon>Actinomycetes</taxon>
        <taxon>Streptosporangiales</taxon>
        <taxon>Streptosporangiaceae</taxon>
        <taxon>Nonomuraea</taxon>
    </lineage>
</organism>
<sequence>MNDIPDDVRRHIPTPRTHPSAHRPPSARNTARAEAEGAHEEAAREAHDEATPEVREEAAPETCGEAACEPGVEVSRGGRPDEPSGTHDRAVTTPPGGPDTGSDVGSDVRADVGGDAWRSQAPAADERLPGAGDPVEDAGDGAGLNARFADREVDAAPPSATAHDDAAGGVGRVPPYPLGESPAGAFGGGRRPFGEALSGEVGEPAGEGARPFQPIQPLQPVRSGRPVQPSARGMIFSQDEPVQPGQPVRFDQAELPAQPVQAGRPQEAPVRREIPRGADAPRPTVAGTPDVPGAGEVPGNVRMIGGEMLLWSDLSDESGMTDWRGVALELIRRVLPPRGRVLMVGPHPEALVDEVVTAASTVAIVLRSYPDACSLGARHPGLEVSCGRLEAFEPREPYDLVLALDGVLRTHSAEAPAASWAESVSALARLVAPGGRLVLGVRNDLGVDRLLEARPDERAGGDDQWAPHGFDVTYPSGPQALDRGLEDAGLAVERFYGAYPGRRSPRALVAREALARLLPDSLAVPLSAGDGDRMSVADPLQLTRLAFRHRLGAELAPLWLTVALKPDQPQPGLPQGEPGDEDQAAHRPSVHERPAEERPADEGPAGEGTDGQRPAHEPQVHEPQGHEPQGHEHQLQGPQVHERPREEQAPETSERLPVASGGPAVLVPSGAAGTVTPAARPVVLPLGLIEDGGVVHELTRRGLRGLPDGGERPVPRGRVVEEVLVEACAREDVRAVRELLAALAEWLETSGDATVTTDTLVWDGRRFSAIPLTTPPVTHAPDPSDRGDDEARVVLCRVLWRFAVRLLAAGHHHPWPWPLDPEQLTLTLCGMAGRPCDTGDLDRARKLDTELGRPAELPAGTPTYRDLLGARDRLADQLTAALSRVSRLETKLSYRERELSRTKAKLKRSQRKAAAYRRTLGFRLTRRFARPRKVARRVMRLLSG</sequence>
<dbReference type="Gene3D" id="3.40.50.150">
    <property type="entry name" value="Vaccinia Virus protein VP39"/>
    <property type="match status" value="1"/>
</dbReference>
<accession>A0A1H7VIM4</accession>
<proteinExistence type="predicted"/>